<keyword evidence="3" id="KW-1185">Reference proteome</keyword>
<gene>
    <name evidence="2" type="ORF">GCM10017581_064180</name>
</gene>
<comment type="caution">
    <text evidence="2">The sequence shown here is derived from an EMBL/GenBank/DDBJ whole genome shotgun (WGS) entry which is preliminary data.</text>
</comment>
<feature type="compositionally biased region" description="Low complexity" evidence="1">
    <location>
        <begin position="29"/>
        <end position="72"/>
    </location>
</feature>
<organism evidence="2 3">
    <name type="scientific">Dactylosporangium matsuzakiense</name>
    <dbReference type="NCBI Taxonomy" id="53360"/>
    <lineage>
        <taxon>Bacteria</taxon>
        <taxon>Bacillati</taxon>
        <taxon>Actinomycetota</taxon>
        <taxon>Actinomycetes</taxon>
        <taxon>Micromonosporales</taxon>
        <taxon>Micromonosporaceae</taxon>
        <taxon>Dactylosporangium</taxon>
    </lineage>
</organism>
<feature type="compositionally biased region" description="Polar residues" evidence="1">
    <location>
        <begin position="372"/>
        <end position="381"/>
    </location>
</feature>
<reference evidence="2" key="2">
    <citation type="submission" date="2023-01" db="EMBL/GenBank/DDBJ databases">
        <authorList>
            <person name="Sun Q."/>
            <person name="Evtushenko L."/>
        </authorList>
    </citation>
    <scope>NUCLEOTIDE SEQUENCE</scope>
    <source>
        <strain evidence="2">VKM Ac-1321</strain>
    </source>
</reference>
<reference evidence="2" key="1">
    <citation type="journal article" date="2014" name="Int. J. Syst. Evol. Microbiol.">
        <title>Complete genome sequence of Corynebacterium casei LMG S-19264T (=DSM 44701T), isolated from a smear-ripened cheese.</title>
        <authorList>
            <consortium name="US DOE Joint Genome Institute (JGI-PGF)"/>
            <person name="Walter F."/>
            <person name="Albersmeier A."/>
            <person name="Kalinowski J."/>
            <person name="Ruckert C."/>
        </authorList>
    </citation>
    <scope>NUCLEOTIDE SEQUENCE</scope>
    <source>
        <strain evidence="2">VKM Ac-1321</strain>
    </source>
</reference>
<dbReference type="InterPro" id="IPR025855">
    <property type="entry name" value="Replic_Relax"/>
</dbReference>
<feature type="region of interest" description="Disordered" evidence="1">
    <location>
        <begin position="1"/>
        <end position="84"/>
    </location>
</feature>
<protein>
    <recommendedName>
        <fullName evidence="4">Protein involved in plasmid replication-relaxation</fullName>
    </recommendedName>
</protein>
<proteinExistence type="predicted"/>
<dbReference type="EMBL" id="BSFP01000048">
    <property type="protein sequence ID" value="GLL04671.1"/>
    <property type="molecule type" value="Genomic_DNA"/>
</dbReference>
<accession>A0A9W6KQM3</accession>
<feature type="compositionally biased region" description="Low complexity" evidence="1">
    <location>
        <begin position="7"/>
        <end position="22"/>
    </location>
</feature>
<evidence type="ECO:0000256" key="1">
    <source>
        <dbReference type="SAM" id="MobiDB-lite"/>
    </source>
</evidence>
<evidence type="ECO:0008006" key="4">
    <source>
        <dbReference type="Google" id="ProtNLM"/>
    </source>
</evidence>
<dbReference type="Pfam" id="PF13814">
    <property type="entry name" value="Replic_Relax"/>
    <property type="match status" value="1"/>
</dbReference>
<evidence type="ECO:0000313" key="2">
    <source>
        <dbReference type="EMBL" id="GLL04671.1"/>
    </source>
</evidence>
<sequence length="381" mass="40728">MSANDVPRSASASSPILPPSAAHVPGPTAFGFSSPGSPAPAADSVSGSVHTGPAGSRSAPPGPAGASRISPSRSGSPHWPADDRTARADPLAVFRRIVPRDRALLGLLAEHYLLSTTQIAAAFFDSRRVAQRRLTTLHRLGIVHRFAYPNAEHTAVPYLYTLGPVGLQLHPDAYTDPDGRHPKAPRSSIELARRIAASATAAHLLGVNQFFIDLIAAARRHPALAGTGGGGAAGARLVRWWSEQHATDVYASSGIRPDGHGIWHAHDHTVGFFLEHDRGTEDLPRVVAKLRSYARLAEFGPRYPVLLWLPTPDREANVLRLLTGVRTPMPVATAVHGPDPAGRIWTLASDLPASPGRRRRLHELPSDHGPRSGTNPGRYNH</sequence>
<name>A0A9W6KQM3_9ACTN</name>
<dbReference type="Proteomes" id="UP001143480">
    <property type="component" value="Unassembled WGS sequence"/>
</dbReference>
<feature type="region of interest" description="Disordered" evidence="1">
    <location>
        <begin position="351"/>
        <end position="381"/>
    </location>
</feature>
<evidence type="ECO:0000313" key="3">
    <source>
        <dbReference type="Proteomes" id="UP001143480"/>
    </source>
</evidence>
<dbReference type="AlphaFoldDB" id="A0A9W6KQM3"/>